<dbReference type="Proteomes" id="UP000027093">
    <property type="component" value="Chromosome"/>
</dbReference>
<dbReference type="InterPro" id="IPR036034">
    <property type="entry name" value="PDZ_sf"/>
</dbReference>
<dbReference type="GeneID" id="74947474"/>
<name>A0A060HM02_9ARCH</name>
<dbReference type="InterPro" id="IPR001940">
    <property type="entry name" value="Peptidase_S1C"/>
</dbReference>
<dbReference type="Pfam" id="PF13365">
    <property type="entry name" value="Trypsin_2"/>
    <property type="match status" value="1"/>
</dbReference>
<dbReference type="PRINTS" id="PR00834">
    <property type="entry name" value="PROTEASES2C"/>
</dbReference>
<dbReference type="SUPFAM" id="SSF50494">
    <property type="entry name" value="Trypsin-like serine proteases"/>
    <property type="match status" value="1"/>
</dbReference>
<evidence type="ECO:0000256" key="2">
    <source>
        <dbReference type="ARBA" id="ARBA00022670"/>
    </source>
</evidence>
<comment type="similarity">
    <text evidence="1">Belongs to the peptidase S1C family.</text>
</comment>
<keyword evidence="6" id="KW-1185">Reference proteome</keyword>
<evidence type="ECO:0000256" key="1">
    <source>
        <dbReference type="ARBA" id="ARBA00010541"/>
    </source>
</evidence>
<dbReference type="GO" id="GO:0006508">
    <property type="term" value="P:proteolysis"/>
    <property type="evidence" value="ECO:0007669"/>
    <property type="project" value="UniProtKB-KW"/>
</dbReference>
<dbReference type="Pfam" id="PF13180">
    <property type="entry name" value="PDZ_2"/>
    <property type="match status" value="1"/>
</dbReference>
<dbReference type="KEGG" id="nvn:NVIE_022330"/>
<dbReference type="PROSITE" id="PS50106">
    <property type="entry name" value="PDZ"/>
    <property type="match status" value="1"/>
</dbReference>
<gene>
    <name evidence="5" type="ORF">NVIE_022330</name>
</gene>
<reference evidence="5 6" key="1">
    <citation type="journal article" date="2014" name="Int. J. Syst. Evol. Microbiol.">
        <title>Nitrososphaera viennensis gen. nov., sp. nov., an aerobic and mesophilic, ammonia-oxidizing archaeon from soil and a member of the archaeal phylum Thaumarchaeota.</title>
        <authorList>
            <person name="Stieglmeier M."/>
            <person name="Klingl A."/>
            <person name="Alves R.J."/>
            <person name="Rittmann S.K."/>
            <person name="Melcher M."/>
            <person name="Leisch N."/>
            <person name="Schleper C."/>
        </authorList>
    </citation>
    <scope>NUCLEOTIDE SEQUENCE [LARGE SCALE GENOMIC DNA]</scope>
    <source>
        <strain evidence="5">EN76</strain>
    </source>
</reference>
<evidence type="ECO:0000313" key="6">
    <source>
        <dbReference type="Proteomes" id="UP000027093"/>
    </source>
</evidence>
<dbReference type="EMBL" id="CP007536">
    <property type="protein sequence ID" value="AIC16493.1"/>
    <property type="molecule type" value="Genomic_DNA"/>
</dbReference>
<dbReference type="PANTHER" id="PTHR22939">
    <property type="entry name" value="SERINE PROTEASE FAMILY S1C HTRA-RELATED"/>
    <property type="match status" value="1"/>
</dbReference>
<sequence length="313" mass="32601">MIPVDENTLVNAVDKVSKSVVNIASVRMMHDQLFRVFPVEGVGSGVVIDEQGYILTNNHVIDDAERLKVTFADGKVLRGKVVGTDEATDLAVIKVESDGPLPAAPLGDSAALKAGQIVIAIGNPFGLTGGPTVTAGIVSSLKRSIQARTGVLELIQTDAAINPGNSGGPLVNTKGEVIAINTANMPYAQGIGFAVPINTAKAILKELVEKGRVSRPWIGIASVKVTPQLARHFGLPPSSAGALVAGVEPYSPADDAGLRRGDIIEEIDGSAVDDPSQVASHVKGKKPGSRIAVTVNRYGRQFQVGVEVDERPS</sequence>
<evidence type="ECO:0000313" key="5">
    <source>
        <dbReference type="EMBL" id="AIC16493.1"/>
    </source>
</evidence>
<dbReference type="OrthoDB" id="350578at2157"/>
<dbReference type="Gene3D" id="2.40.10.120">
    <property type="match status" value="1"/>
</dbReference>
<keyword evidence="2 5" id="KW-0645">Protease</keyword>
<dbReference type="GO" id="GO:0004252">
    <property type="term" value="F:serine-type endopeptidase activity"/>
    <property type="evidence" value="ECO:0007669"/>
    <property type="project" value="InterPro"/>
</dbReference>
<dbReference type="InterPro" id="IPR009003">
    <property type="entry name" value="Peptidase_S1_PA"/>
</dbReference>
<accession>A0A060HM02</accession>
<protein>
    <submittedName>
        <fullName evidence="5">Putative protease DO family protein</fullName>
    </submittedName>
</protein>
<dbReference type="RefSeq" id="WP_075055240.1">
    <property type="nucleotide sequence ID" value="NZ_CP007536.1"/>
</dbReference>
<dbReference type="AlphaFoldDB" id="A0A060HM02"/>
<dbReference type="Gene3D" id="2.30.42.10">
    <property type="match status" value="1"/>
</dbReference>
<dbReference type="STRING" id="926571.NVIE_022330"/>
<evidence type="ECO:0000256" key="3">
    <source>
        <dbReference type="ARBA" id="ARBA00022801"/>
    </source>
</evidence>
<dbReference type="InterPro" id="IPR001478">
    <property type="entry name" value="PDZ"/>
</dbReference>
<dbReference type="SMART" id="SM00228">
    <property type="entry name" value="PDZ"/>
    <property type="match status" value="1"/>
</dbReference>
<dbReference type="PANTHER" id="PTHR22939:SF129">
    <property type="entry name" value="SERINE PROTEASE HTRA2, MITOCHONDRIAL"/>
    <property type="match status" value="1"/>
</dbReference>
<proteinExistence type="inferred from homology"/>
<organism evidence="5 6">
    <name type="scientific">Nitrososphaera viennensis EN76</name>
    <dbReference type="NCBI Taxonomy" id="926571"/>
    <lineage>
        <taxon>Archaea</taxon>
        <taxon>Nitrososphaerota</taxon>
        <taxon>Nitrososphaeria</taxon>
        <taxon>Nitrososphaerales</taxon>
        <taxon>Nitrososphaeraceae</taxon>
        <taxon>Nitrososphaera</taxon>
    </lineage>
</organism>
<dbReference type="SUPFAM" id="SSF50156">
    <property type="entry name" value="PDZ domain-like"/>
    <property type="match status" value="1"/>
</dbReference>
<evidence type="ECO:0000259" key="4">
    <source>
        <dbReference type="PROSITE" id="PS50106"/>
    </source>
</evidence>
<feature type="domain" description="PDZ" evidence="4">
    <location>
        <begin position="222"/>
        <end position="299"/>
    </location>
</feature>
<keyword evidence="3" id="KW-0378">Hydrolase</keyword>
<dbReference type="HOGENOM" id="CLU_020120_2_2_2"/>